<keyword evidence="2" id="KW-1185">Reference proteome</keyword>
<comment type="caution">
    <text evidence="1">The sequence shown here is derived from an EMBL/GenBank/DDBJ whole genome shotgun (WGS) entry which is preliminary data.</text>
</comment>
<reference evidence="1" key="1">
    <citation type="submission" date="2021-02" db="EMBL/GenBank/DDBJ databases">
        <authorList>
            <consortium name="DOE Joint Genome Institute"/>
            <person name="Ahrendt S."/>
            <person name="Looney B.P."/>
            <person name="Miyauchi S."/>
            <person name="Morin E."/>
            <person name="Drula E."/>
            <person name="Courty P.E."/>
            <person name="Chicoki N."/>
            <person name="Fauchery L."/>
            <person name="Kohler A."/>
            <person name="Kuo A."/>
            <person name="Labutti K."/>
            <person name="Pangilinan J."/>
            <person name="Lipzen A."/>
            <person name="Riley R."/>
            <person name="Andreopoulos W."/>
            <person name="He G."/>
            <person name="Johnson J."/>
            <person name="Barry K.W."/>
            <person name="Grigoriev I.V."/>
            <person name="Nagy L."/>
            <person name="Hibbett D."/>
            <person name="Henrissat B."/>
            <person name="Matheny P.B."/>
            <person name="Labbe J."/>
            <person name="Martin F."/>
        </authorList>
    </citation>
    <scope>NUCLEOTIDE SEQUENCE</scope>
    <source>
        <strain evidence="1">EC-137</strain>
    </source>
</reference>
<protein>
    <submittedName>
        <fullName evidence="1">Uncharacterized protein</fullName>
    </submittedName>
</protein>
<gene>
    <name evidence="1" type="ORF">K488DRAFT_73104</name>
</gene>
<accession>A0ACB8QCD5</accession>
<sequence>MSYLVQGQHPLPLGLNPNVYYHSGSYGPGVNPPGYAYVPPYYPANLNGPQPLNNGQGLITRSISWPGIRHYLTRARHRTAFPRRSCFRRAFRGPRPWQRLRWAPETYSGYRHVDDAWRGHAWPGFHHPHSGHSHAWMPGSYSSPGFNPSGYGGWNMGLGGPYSPAYVIYGTSGAEDWDSSDTDSDGSGDDGSEDSEGTEDDDDVSY</sequence>
<proteinExistence type="predicted"/>
<organism evidence="1 2">
    <name type="scientific">Vararia minispora EC-137</name>
    <dbReference type="NCBI Taxonomy" id="1314806"/>
    <lineage>
        <taxon>Eukaryota</taxon>
        <taxon>Fungi</taxon>
        <taxon>Dikarya</taxon>
        <taxon>Basidiomycota</taxon>
        <taxon>Agaricomycotina</taxon>
        <taxon>Agaricomycetes</taxon>
        <taxon>Russulales</taxon>
        <taxon>Lachnocladiaceae</taxon>
        <taxon>Vararia</taxon>
    </lineage>
</organism>
<dbReference type="Proteomes" id="UP000814128">
    <property type="component" value="Unassembled WGS sequence"/>
</dbReference>
<dbReference type="EMBL" id="MU273686">
    <property type="protein sequence ID" value="KAI0029281.1"/>
    <property type="molecule type" value="Genomic_DNA"/>
</dbReference>
<evidence type="ECO:0000313" key="2">
    <source>
        <dbReference type="Proteomes" id="UP000814128"/>
    </source>
</evidence>
<evidence type="ECO:0000313" key="1">
    <source>
        <dbReference type="EMBL" id="KAI0029281.1"/>
    </source>
</evidence>
<name>A0ACB8QCD5_9AGAM</name>
<reference evidence="1" key="2">
    <citation type="journal article" date="2022" name="New Phytol.">
        <title>Evolutionary transition to the ectomycorrhizal habit in the genomes of a hyperdiverse lineage of mushroom-forming fungi.</title>
        <authorList>
            <person name="Looney B."/>
            <person name="Miyauchi S."/>
            <person name="Morin E."/>
            <person name="Drula E."/>
            <person name="Courty P.E."/>
            <person name="Kohler A."/>
            <person name="Kuo A."/>
            <person name="LaButti K."/>
            <person name="Pangilinan J."/>
            <person name="Lipzen A."/>
            <person name="Riley R."/>
            <person name="Andreopoulos W."/>
            <person name="He G."/>
            <person name="Johnson J."/>
            <person name="Nolan M."/>
            <person name="Tritt A."/>
            <person name="Barry K.W."/>
            <person name="Grigoriev I.V."/>
            <person name="Nagy L.G."/>
            <person name="Hibbett D."/>
            <person name="Henrissat B."/>
            <person name="Matheny P.B."/>
            <person name="Labbe J."/>
            <person name="Martin F.M."/>
        </authorList>
    </citation>
    <scope>NUCLEOTIDE SEQUENCE</scope>
    <source>
        <strain evidence="1">EC-137</strain>
    </source>
</reference>